<evidence type="ECO:0000313" key="1">
    <source>
        <dbReference type="EMBL" id="GIZ01426.1"/>
    </source>
</evidence>
<protein>
    <submittedName>
        <fullName evidence="1">Uncharacterized protein</fullName>
    </submittedName>
</protein>
<comment type="caution">
    <text evidence="1">The sequence shown here is derived from an EMBL/GenBank/DDBJ whole genome shotgun (WGS) entry which is preliminary data.</text>
</comment>
<name>A0AAV4Y1S5_CAEEX</name>
<accession>A0AAV4Y1S5</accession>
<dbReference type="Proteomes" id="UP001054945">
    <property type="component" value="Unassembled WGS sequence"/>
</dbReference>
<evidence type="ECO:0000313" key="2">
    <source>
        <dbReference type="Proteomes" id="UP001054945"/>
    </source>
</evidence>
<keyword evidence="2" id="KW-1185">Reference proteome</keyword>
<gene>
    <name evidence="1" type="ORF">CEXT_132001</name>
</gene>
<dbReference type="AlphaFoldDB" id="A0AAV4Y1S5"/>
<organism evidence="1 2">
    <name type="scientific">Caerostris extrusa</name>
    <name type="common">Bark spider</name>
    <name type="synonym">Caerostris bankana</name>
    <dbReference type="NCBI Taxonomy" id="172846"/>
    <lineage>
        <taxon>Eukaryota</taxon>
        <taxon>Metazoa</taxon>
        <taxon>Ecdysozoa</taxon>
        <taxon>Arthropoda</taxon>
        <taxon>Chelicerata</taxon>
        <taxon>Arachnida</taxon>
        <taxon>Araneae</taxon>
        <taxon>Araneomorphae</taxon>
        <taxon>Entelegynae</taxon>
        <taxon>Araneoidea</taxon>
        <taxon>Araneidae</taxon>
        <taxon>Caerostris</taxon>
    </lineage>
</organism>
<dbReference type="EMBL" id="BPLR01018666">
    <property type="protein sequence ID" value="GIZ01426.1"/>
    <property type="molecule type" value="Genomic_DNA"/>
</dbReference>
<proteinExistence type="predicted"/>
<reference evidence="1 2" key="1">
    <citation type="submission" date="2021-06" db="EMBL/GenBank/DDBJ databases">
        <title>Caerostris extrusa draft genome.</title>
        <authorList>
            <person name="Kono N."/>
            <person name="Arakawa K."/>
        </authorList>
    </citation>
    <scope>NUCLEOTIDE SEQUENCE [LARGE SCALE GENOMIC DNA]</scope>
</reference>
<sequence>MSGGPPTASRIMISSHQVLPDSSWPIIAIRLCMVHPSVFLEQMSAANDPEEVPPGPGVPVLICKYLPPYGRTIPPQKGSALFFVVVAVEFDSSCLVLGVNLSGMSVDGLEFRCGVQCERVVFFFLFGSSVNV</sequence>